<dbReference type="EMBL" id="CP037423">
    <property type="protein sequence ID" value="QDV42212.1"/>
    <property type="molecule type" value="Genomic_DNA"/>
</dbReference>
<dbReference type="Proteomes" id="UP000319004">
    <property type="component" value="Chromosome"/>
</dbReference>
<reference evidence="1 2" key="1">
    <citation type="submission" date="2019-03" db="EMBL/GenBank/DDBJ databases">
        <title>Deep-cultivation of Planctomycetes and their phenomic and genomic characterization uncovers novel biology.</title>
        <authorList>
            <person name="Wiegand S."/>
            <person name="Jogler M."/>
            <person name="Boedeker C."/>
            <person name="Pinto D."/>
            <person name="Vollmers J."/>
            <person name="Rivas-Marin E."/>
            <person name="Kohn T."/>
            <person name="Peeters S.H."/>
            <person name="Heuer A."/>
            <person name="Rast P."/>
            <person name="Oberbeckmann S."/>
            <person name="Bunk B."/>
            <person name="Jeske O."/>
            <person name="Meyerdierks A."/>
            <person name="Storesund J.E."/>
            <person name="Kallscheuer N."/>
            <person name="Luecker S."/>
            <person name="Lage O.M."/>
            <person name="Pohl T."/>
            <person name="Merkel B.J."/>
            <person name="Hornburger P."/>
            <person name="Mueller R.-W."/>
            <person name="Bruemmer F."/>
            <person name="Labrenz M."/>
            <person name="Spormann A.M."/>
            <person name="Op den Camp H."/>
            <person name="Overmann J."/>
            <person name="Amann R."/>
            <person name="Jetten M.S.M."/>
            <person name="Mascher T."/>
            <person name="Medema M.H."/>
            <person name="Devos D.P."/>
            <person name="Kaster A.-K."/>
            <person name="Ovreas L."/>
            <person name="Rohde M."/>
            <person name="Galperin M.Y."/>
            <person name="Jogler C."/>
        </authorList>
    </citation>
    <scope>NUCLEOTIDE SEQUENCE [LARGE SCALE GENOMIC DNA]</scope>
    <source>
        <strain evidence="1 2">Enr13</strain>
    </source>
</reference>
<keyword evidence="2" id="KW-1185">Reference proteome</keyword>
<sequence>MHVRIVEVSTASDSDYEPISRRGKLLPTIYLNLFDMPLYNAY</sequence>
<proteinExistence type="predicted"/>
<evidence type="ECO:0000313" key="1">
    <source>
        <dbReference type="EMBL" id="QDV42212.1"/>
    </source>
</evidence>
<accession>A0A518HMY1</accession>
<organism evidence="1 2">
    <name type="scientific">Stieleria neptunia</name>
    <dbReference type="NCBI Taxonomy" id="2527979"/>
    <lineage>
        <taxon>Bacteria</taxon>
        <taxon>Pseudomonadati</taxon>
        <taxon>Planctomycetota</taxon>
        <taxon>Planctomycetia</taxon>
        <taxon>Pirellulales</taxon>
        <taxon>Pirellulaceae</taxon>
        <taxon>Stieleria</taxon>
    </lineage>
</organism>
<name>A0A518HMY1_9BACT</name>
<gene>
    <name evidence="1" type="ORF">Enr13x_20570</name>
</gene>
<evidence type="ECO:0000313" key="2">
    <source>
        <dbReference type="Proteomes" id="UP000319004"/>
    </source>
</evidence>
<dbReference type="KEGG" id="snep:Enr13x_20570"/>
<dbReference type="AlphaFoldDB" id="A0A518HMY1"/>
<protein>
    <submittedName>
        <fullName evidence="1">Uncharacterized protein</fullName>
    </submittedName>
</protein>